<dbReference type="EMBL" id="GG745333">
    <property type="protein sequence ID" value="KNE58793.1"/>
    <property type="molecule type" value="Genomic_DNA"/>
</dbReference>
<feature type="region of interest" description="Disordered" evidence="1">
    <location>
        <begin position="175"/>
        <end position="278"/>
    </location>
</feature>
<name>A0A0L0S862_ALLM3</name>
<dbReference type="VEuPathDB" id="FungiDB:AMAG_18305"/>
<evidence type="ECO:0000256" key="1">
    <source>
        <dbReference type="SAM" id="MobiDB-lite"/>
    </source>
</evidence>
<feature type="compositionally biased region" description="Basic and acidic residues" evidence="1">
    <location>
        <begin position="209"/>
        <end position="223"/>
    </location>
</feature>
<feature type="compositionally biased region" description="Low complexity" evidence="1">
    <location>
        <begin position="262"/>
        <end position="278"/>
    </location>
</feature>
<feature type="region of interest" description="Disordered" evidence="1">
    <location>
        <begin position="679"/>
        <end position="703"/>
    </location>
</feature>
<keyword evidence="3" id="KW-1185">Reference proteome</keyword>
<dbReference type="Proteomes" id="UP000054350">
    <property type="component" value="Unassembled WGS sequence"/>
</dbReference>
<proteinExistence type="predicted"/>
<gene>
    <name evidence="2" type="ORF">AMAG_18305</name>
</gene>
<organism evidence="2 3">
    <name type="scientific">Allomyces macrogynus (strain ATCC 38327)</name>
    <name type="common">Allomyces javanicus var. macrogynus</name>
    <dbReference type="NCBI Taxonomy" id="578462"/>
    <lineage>
        <taxon>Eukaryota</taxon>
        <taxon>Fungi</taxon>
        <taxon>Fungi incertae sedis</taxon>
        <taxon>Blastocladiomycota</taxon>
        <taxon>Blastocladiomycetes</taxon>
        <taxon>Blastocladiales</taxon>
        <taxon>Blastocladiaceae</taxon>
        <taxon>Allomyces</taxon>
    </lineage>
</organism>
<evidence type="ECO:0000313" key="2">
    <source>
        <dbReference type="EMBL" id="KNE58793.1"/>
    </source>
</evidence>
<feature type="region of interest" description="Disordered" evidence="1">
    <location>
        <begin position="990"/>
        <end position="1014"/>
    </location>
</feature>
<dbReference type="OrthoDB" id="1043025at2759"/>
<feature type="compositionally biased region" description="Gly residues" evidence="1">
    <location>
        <begin position="902"/>
        <end position="913"/>
    </location>
</feature>
<reference evidence="2 3" key="1">
    <citation type="submission" date="2009-11" db="EMBL/GenBank/DDBJ databases">
        <title>Annotation of Allomyces macrogynus ATCC 38327.</title>
        <authorList>
            <consortium name="The Broad Institute Genome Sequencing Platform"/>
            <person name="Russ C."/>
            <person name="Cuomo C."/>
            <person name="Burger G."/>
            <person name="Gray M.W."/>
            <person name="Holland P.W.H."/>
            <person name="King N."/>
            <person name="Lang F.B.F."/>
            <person name="Roger A.J."/>
            <person name="Ruiz-Trillo I."/>
            <person name="Young S.K."/>
            <person name="Zeng Q."/>
            <person name="Gargeya S."/>
            <person name="Fitzgerald M."/>
            <person name="Haas B."/>
            <person name="Abouelleil A."/>
            <person name="Alvarado L."/>
            <person name="Arachchi H.M."/>
            <person name="Berlin A."/>
            <person name="Chapman S.B."/>
            <person name="Gearin G."/>
            <person name="Goldberg J."/>
            <person name="Griggs A."/>
            <person name="Gujja S."/>
            <person name="Hansen M."/>
            <person name="Heiman D."/>
            <person name="Howarth C."/>
            <person name="Larimer J."/>
            <person name="Lui A."/>
            <person name="MacDonald P.J.P."/>
            <person name="McCowen C."/>
            <person name="Montmayeur A."/>
            <person name="Murphy C."/>
            <person name="Neiman D."/>
            <person name="Pearson M."/>
            <person name="Priest M."/>
            <person name="Roberts A."/>
            <person name="Saif S."/>
            <person name="Shea T."/>
            <person name="Sisk P."/>
            <person name="Stolte C."/>
            <person name="Sykes S."/>
            <person name="Wortman J."/>
            <person name="Nusbaum C."/>
            <person name="Birren B."/>
        </authorList>
    </citation>
    <scope>NUCLEOTIDE SEQUENCE [LARGE SCALE GENOMIC DNA]</scope>
    <source>
        <strain evidence="2 3">ATCC 38327</strain>
    </source>
</reference>
<dbReference type="AlphaFoldDB" id="A0A0L0S862"/>
<feature type="compositionally biased region" description="Low complexity" evidence="1">
    <location>
        <begin position="224"/>
        <end position="255"/>
    </location>
</feature>
<evidence type="ECO:0000313" key="3">
    <source>
        <dbReference type="Proteomes" id="UP000054350"/>
    </source>
</evidence>
<accession>A0A0L0S862</accession>
<sequence length="1106" mass="121523">MLDSVLTGDILRMETQRLFSQSHWTEPDSQYQLWLALRSVFHGHSVFDERFMVETKRKEIDAMLVTVTEYVADRESSLATTKAEIESMLDAVDDFRSLYPTDKAFKADKPQYATQEFQSKMGVLQTWLNLTSEIHVLVRVFSRWMRSDPQTPSAGNEMASPANELAVTPVVENTTTWNAQPPPQVPHPHTYLASLGPNTQGAAPAAGHEAGHDHDYDHDHDGDGAASSTATSISATTSRSSSKDYASASSTTTSAGNVAMLTIPRSSSPSPTESTWASGMTASEVPAIAPCSLMCPGSDLGAALTTWIQSPSSLTFLESLLRERDPDQPLERRFFVDLPRYLNRIKCTVLQHTAEFAALHLPVDFACISLLGQMSVMLVQEIQSIRLAYSARIREVTMPALEQLIKDFKNTVVLAHKTRQEFIEFVTHKTGWYPHCSLFPMFELNMLRTLDFYFRLLDVALSAEQNRTKESEILDTEWSFCCSLLDVPTPMAGLGVYLAESFTAMIKNRFTDLHSLYKQAIRGEAKLDKHIDLIKLRSRHFKMFFALMSEHLRRAVAIPAPPNTATTSLPGPAGTPDPWELQLLLRLVDRGYRVIAHTPNGCFVLALSGSSLALAESGDVQALLTLNHFLCLLPCNATALEVADHVVLILCPDAPAKYWATPLLHQDTRELLIGRPENAATERPRPKLPRPHPAPSVAAAEARADDPARRCHRVLSEDWLVMSHPAVIVASSAELIASLSDEFATIWGPVTSTSALTLVTPIVHDLRVEHAVTTLESVLVKYAFTLLNGLELVKELYDDTTVETLYTYASDFSHRLSRTTSPAIRRRLVHRLLLFAMEWIQFTCKSHLQHQQGLPNRKTFRWALMALEFTLSISRSPLVPAVMAAGSAAASAGGNGNETRPGFGGDSGPGGSSGVELHTRSGSGAHLSAAAGVGDHALLLLSDADFDAMRVQVGQCMSLLISHFESFSPQLTSVELTNLHPRANFLPARIRWPPTEPGSSVQGLPRRGVVNDPRPAGNVAMLTIPRSSSPSPTESTWASGMTASEVPPIAPCSLMCPGSDLGAALTTWIQSPSSLTFLESLLRERDPDQPLERRFFVDLPRRLCPP</sequence>
<feature type="region of interest" description="Disordered" evidence="1">
    <location>
        <begin position="889"/>
        <end position="920"/>
    </location>
</feature>
<reference evidence="3" key="2">
    <citation type="submission" date="2009-11" db="EMBL/GenBank/DDBJ databases">
        <title>The Genome Sequence of Allomyces macrogynus strain ATCC 38327.</title>
        <authorList>
            <consortium name="The Broad Institute Genome Sequencing Platform"/>
            <person name="Russ C."/>
            <person name="Cuomo C."/>
            <person name="Shea T."/>
            <person name="Young S.K."/>
            <person name="Zeng Q."/>
            <person name="Koehrsen M."/>
            <person name="Haas B."/>
            <person name="Borodovsky M."/>
            <person name="Guigo R."/>
            <person name="Alvarado L."/>
            <person name="Berlin A."/>
            <person name="Borenstein D."/>
            <person name="Chen Z."/>
            <person name="Engels R."/>
            <person name="Freedman E."/>
            <person name="Gellesch M."/>
            <person name="Goldberg J."/>
            <person name="Griggs A."/>
            <person name="Gujja S."/>
            <person name="Heiman D."/>
            <person name="Hepburn T."/>
            <person name="Howarth C."/>
            <person name="Jen D."/>
            <person name="Larson L."/>
            <person name="Lewis B."/>
            <person name="Mehta T."/>
            <person name="Park D."/>
            <person name="Pearson M."/>
            <person name="Roberts A."/>
            <person name="Saif S."/>
            <person name="Shenoy N."/>
            <person name="Sisk P."/>
            <person name="Stolte C."/>
            <person name="Sykes S."/>
            <person name="Walk T."/>
            <person name="White J."/>
            <person name="Yandava C."/>
            <person name="Burger G."/>
            <person name="Gray M.W."/>
            <person name="Holland P.W.H."/>
            <person name="King N."/>
            <person name="Lang F.B.F."/>
            <person name="Roger A.J."/>
            <person name="Ruiz-Trillo I."/>
            <person name="Lander E."/>
            <person name="Nusbaum C."/>
        </authorList>
    </citation>
    <scope>NUCLEOTIDE SEQUENCE [LARGE SCALE GENOMIC DNA]</scope>
    <source>
        <strain evidence="3">ATCC 38327</strain>
    </source>
</reference>
<protein>
    <submittedName>
        <fullName evidence="2">Uncharacterized protein</fullName>
    </submittedName>
</protein>
<dbReference type="STRING" id="578462.A0A0L0S862"/>
<dbReference type="eggNOG" id="KOG4645">
    <property type="taxonomic scope" value="Eukaryota"/>
</dbReference>